<organism evidence="2 3">
    <name type="scientific">Deinococcus roseus</name>
    <dbReference type="NCBI Taxonomy" id="392414"/>
    <lineage>
        <taxon>Bacteria</taxon>
        <taxon>Thermotogati</taxon>
        <taxon>Deinococcota</taxon>
        <taxon>Deinococci</taxon>
        <taxon>Deinococcales</taxon>
        <taxon>Deinococcaceae</taxon>
        <taxon>Deinococcus</taxon>
    </lineage>
</organism>
<protein>
    <recommendedName>
        <fullName evidence="1">KTSC domain-containing protein</fullName>
    </recommendedName>
</protein>
<accession>A0ABQ2D9M9</accession>
<comment type="caution">
    <text evidence="2">The sequence shown here is derived from an EMBL/GenBank/DDBJ whole genome shotgun (WGS) entry which is preliminary data.</text>
</comment>
<dbReference type="RefSeq" id="WP_189005958.1">
    <property type="nucleotide sequence ID" value="NZ_BMOD01000021.1"/>
</dbReference>
<dbReference type="InterPro" id="IPR025309">
    <property type="entry name" value="KTSC_dom"/>
</dbReference>
<evidence type="ECO:0000259" key="1">
    <source>
        <dbReference type="Pfam" id="PF13619"/>
    </source>
</evidence>
<sequence length="82" mass="9421">MPRTPITSSVIKSAGYDARTRVLEIELHNASVYRYYDVDEEAYQQLLEAPSKGTHLNQVIKPNYIYNEVTSDLKEDENPSLM</sequence>
<name>A0ABQ2D9M9_9DEIO</name>
<dbReference type="Proteomes" id="UP000632222">
    <property type="component" value="Unassembled WGS sequence"/>
</dbReference>
<gene>
    <name evidence="2" type="ORF">GCM10008938_40530</name>
</gene>
<dbReference type="EMBL" id="BMOD01000021">
    <property type="protein sequence ID" value="GGJ50498.1"/>
    <property type="molecule type" value="Genomic_DNA"/>
</dbReference>
<evidence type="ECO:0000313" key="3">
    <source>
        <dbReference type="Proteomes" id="UP000632222"/>
    </source>
</evidence>
<dbReference type="Pfam" id="PF13619">
    <property type="entry name" value="KTSC"/>
    <property type="match status" value="1"/>
</dbReference>
<feature type="domain" description="KTSC" evidence="1">
    <location>
        <begin position="7"/>
        <end position="64"/>
    </location>
</feature>
<proteinExistence type="predicted"/>
<evidence type="ECO:0000313" key="2">
    <source>
        <dbReference type="EMBL" id="GGJ50498.1"/>
    </source>
</evidence>
<keyword evidence="3" id="KW-1185">Reference proteome</keyword>
<reference evidence="3" key="1">
    <citation type="journal article" date="2019" name="Int. J. Syst. Evol. Microbiol.">
        <title>The Global Catalogue of Microorganisms (GCM) 10K type strain sequencing project: providing services to taxonomists for standard genome sequencing and annotation.</title>
        <authorList>
            <consortium name="The Broad Institute Genomics Platform"/>
            <consortium name="The Broad Institute Genome Sequencing Center for Infectious Disease"/>
            <person name="Wu L."/>
            <person name="Ma J."/>
        </authorList>
    </citation>
    <scope>NUCLEOTIDE SEQUENCE [LARGE SCALE GENOMIC DNA]</scope>
    <source>
        <strain evidence="3">JCM 14370</strain>
    </source>
</reference>